<dbReference type="GO" id="GO:0006260">
    <property type="term" value="P:DNA replication"/>
    <property type="evidence" value="ECO:0007669"/>
    <property type="project" value="InterPro"/>
</dbReference>
<proteinExistence type="predicted"/>
<dbReference type="Pfam" id="PF04492">
    <property type="entry name" value="Phage_rep_O"/>
    <property type="match status" value="1"/>
</dbReference>
<name>A0A1N6IX33_9BACT</name>
<dbReference type="InterPro" id="IPR036388">
    <property type="entry name" value="WH-like_DNA-bd_sf"/>
</dbReference>
<protein>
    <submittedName>
        <fullName evidence="2">Phage replication protein O</fullName>
    </submittedName>
</protein>
<dbReference type="InterPro" id="IPR006497">
    <property type="entry name" value="Phage_lambda_VrpO_N"/>
</dbReference>
<feature type="domain" description="Bacteriophage lambda Replication protein O N-terminal" evidence="1">
    <location>
        <begin position="36"/>
        <end position="115"/>
    </location>
</feature>
<evidence type="ECO:0000313" key="2">
    <source>
        <dbReference type="EMBL" id="SIO36579.1"/>
    </source>
</evidence>
<dbReference type="Proteomes" id="UP000184694">
    <property type="component" value="Unassembled WGS sequence"/>
</dbReference>
<keyword evidence="3" id="KW-1185">Reference proteome</keyword>
<dbReference type="NCBIfam" id="TIGR01610">
    <property type="entry name" value="phage_O_Nterm"/>
    <property type="match status" value="1"/>
</dbReference>
<gene>
    <name evidence="2" type="ORF">SAMN02745161_3019</name>
</gene>
<dbReference type="SUPFAM" id="SSF46785">
    <property type="entry name" value="Winged helix' DNA-binding domain"/>
    <property type="match status" value="1"/>
</dbReference>
<dbReference type="AlphaFoldDB" id="A0A1N6IX33"/>
<sequence length="135" mass="15119">MKLEDVMNIVKGKDKEVKKEKRFNFEVWSGKGELSGFTQIPNRLLLLLPALKLTKTELGLLLVIYRLTLGYGKKSKSVTQAALMEYLDVSKVSVSNALKSLNGLGIITYKKGCITVHDTHEWNLDLASPEDCFDS</sequence>
<dbReference type="RefSeq" id="WP_074217762.1">
    <property type="nucleotide sequence ID" value="NZ_FSRG01000007.1"/>
</dbReference>
<dbReference type="Gene3D" id="1.10.10.10">
    <property type="entry name" value="Winged helix-like DNA-binding domain superfamily/Winged helix DNA-binding domain"/>
    <property type="match status" value="1"/>
</dbReference>
<organism evidence="2 3">
    <name type="scientific">Halodesulfovibrio marinisediminis DSM 17456</name>
    <dbReference type="NCBI Taxonomy" id="1121457"/>
    <lineage>
        <taxon>Bacteria</taxon>
        <taxon>Pseudomonadati</taxon>
        <taxon>Thermodesulfobacteriota</taxon>
        <taxon>Desulfovibrionia</taxon>
        <taxon>Desulfovibrionales</taxon>
        <taxon>Desulfovibrionaceae</taxon>
        <taxon>Halodesulfovibrio</taxon>
    </lineage>
</organism>
<evidence type="ECO:0000313" key="3">
    <source>
        <dbReference type="Proteomes" id="UP000184694"/>
    </source>
</evidence>
<dbReference type="EMBL" id="FSRG01000007">
    <property type="protein sequence ID" value="SIO36579.1"/>
    <property type="molecule type" value="Genomic_DNA"/>
</dbReference>
<dbReference type="InterPro" id="IPR036390">
    <property type="entry name" value="WH_DNA-bd_sf"/>
</dbReference>
<dbReference type="STRING" id="1121457.SAMN02745161_3019"/>
<accession>A0A1N6IX33</accession>
<dbReference type="OrthoDB" id="9810708at2"/>
<evidence type="ECO:0000259" key="1">
    <source>
        <dbReference type="Pfam" id="PF04492"/>
    </source>
</evidence>
<reference evidence="3" key="1">
    <citation type="submission" date="2016-11" db="EMBL/GenBank/DDBJ databases">
        <authorList>
            <person name="Varghese N."/>
            <person name="Submissions S."/>
        </authorList>
    </citation>
    <scope>NUCLEOTIDE SEQUENCE [LARGE SCALE GENOMIC DNA]</scope>
    <source>
        <strain evidence="3">DSM 17456</strain>
    </source>
</reference>